<feature type="domain" description="S-adenosylmethionine-dependent methyltransferase" evidence="4">
    <location>
        <begin position="149"/>
        <end position="372"/>
    </location>
</feature>
<keyword evidence="2 6" id="KW-0808">Transferase</keyword>
<dbReference type="Gene3D" id="2.30.130.10">
    <property type="entry name" value="PUA domain"/>
    <property type="match status" value="1"/>
</dbReference>
<dbReference type="InterPro" id="IPR036974">
    <property type="entry name" value="PUA_sf"/>
</dbReference>
<evidence type="ECO:0000259" key="4">
    <source>
        <dbReference type="Pfam" id="PF10672"/>
    </source>
</evidence>
<dbReference type="CDD" id="cd11572">
    <property type="entry name" value="RlmI_M_like"/>
    <property type="match status" value="1"/>
</dbReference>
<dbReference type="Gene3D" id="3.40.50.150">
    <property type="entry name" value="Vaccinia Virus protein VP39"/>
    <property type="match status" value="1"/>
</dbReference>
<dbReference type="OrthoDB" id="9805492at2"/>
<name>A0A1W7AA96_9STAP</name>
<feature type="domain" description="RlmI-like PUA" evidence="5">
    <location>
        <begin position="4"/>
        <end position="65"/>
    </location>
</feature>
<dbReference type="Gene3D" id="3.30.750.80">
    <property type="entry name" value="RNA methyltransferase domain (HRMD) like"/>
    <property type="match status" value="1"/>
</dbReference>
<dbReference type="GO" id="GO:0008168">
    <property type="term" value="F:methyltransferase activity"/>
    <property type="evidence" value="ECO:0007669"/>
    <property type="project" value="UniProtKB-KW"/>
</dbReference>
<dbReference type="Pfam" id="PF10672">
    <property type="entry name" value="Methyltrans_SAM"/>
    <property type="match status" value="1"/>
</dbReference>
<dbReference type="EMBL" id="CP021059">
    <property type="protein sequence ID" value="ARQ06565.1"/>
    <property type="molecule type" value="Genomic_DNA"/>
</dbReference>
<reference evidence="6 7" key="1">
    <citation type="journal article" date="2017" name="Int. J. Syst. Evol. Microbiol.">
        <title>Macrococcus canis sp. nov., a skin bacterium associated with infections in dogs.</title>
        <authorList>
            <person name="Gobeli Brawand S."/>
            <person name="Cotting K."/>
            <person name="Gomez-Sanz E."/>
            <person name="Collaud A."/>
            <person name="Thomann A."/>
            <person name="Brodard I."/>
            <person name="Rodriguez-Campos S."/>
            <person name="Strauss C."/>
            <person name="Perreten V."/>
        </authorList>
    </citation>
    <scope>NUCLEOTIDE SEQUENCE [LARGE SCALE GENOMIC DNA]</scope>
    <source>
        <strain evidence="6 7">KM45013</strain>
    </source>
</reference>
<dbReference type="PANTHER" id="PTHR43042">
    <property type="entry name" value="SAM-DEPENDENT METHYLTRANSFERASE"/>
    <property type="match status" value="1"/>
</dbReference>
<organism evidence="6 7">
    <name type="scientific">Macrococcoides canis</name>
    <dbReference type="NCBI Taxonomy" id="1855823"/>
    <lineage>
        <taxon>Bacteria</taxon>
        <taxon>Bacillati</taxon>
        <taxon>Bacillota</taxon>
        <taxon>Bacilli</taxon>
        <taxon>Bacillales</taxon>
        <taxon>Staphylococcaceae</taxon>
        <taxon>Macrococcoides</taxon>
    </lineage>
</organism>
<evidence type="ECO:0000313" key="6">
    <source>
        <dbReference type="EMBL" id="ARQ06565.1"/>
    </source>
</evidence>
<evidence type="ECO:0000259" key="5">
    <source>
        <dbReference type="Pfam" id="PF17785"/>
    </source>
</evidence>
<dbReference type="GO" id="GO:0003723">
    <property type="term" value="F:RNA binding"/>
    <property type="evidence" value="ECO:0007669"/>
    <property type="project" value="InterPro"/>
</dbReference>
<sequence>MKNVTIKRSKQQKFTHGYVLLETDDVYQTDQIEEGELFTVKTEQGELIGTFYSGLQHKGLGWKVSDAYLQFIDASYFIDLFEKANEERVSLYNSTDTNAFRLYNGEGDGLGGFTIDSYDGHLLITWYSKGIYYFKKDIVDAVEAVFEYRTIYEKLRYDKNVPTNQVSDEGTEFPIIIKENNLHYMIDLTDGAMTGLFLDQRDVRKKLLQMDTKHNDMLNLFAYSGGFSVAVGSNGYKTTNVDIAKRSIELMQQNFALNEMNLEDQTFITMDAFDALAYFTRHLKTFDIIVIDPPSFSRHKKKVFTVKDNYHELITQALPLVNYGGYLVLSTNASNVSLKHFRTMIEETLKERADYEIEQIMGLPKDFKTTDKYKASKYLKVVFVKIKG</sequence>
<keyword evidence="1 6" id="KW-0489">Methyltransferase</keyword>
<keyword evidence="3" id="KW-0949">S-adenosyl-L-methionine</keyword>
<dbReference type="SUPFAM" id="SSF53335">
    <property type="entry name" value="S-adenosyl-L-methionine-dependent methyltransferases"/>
    <property type="match status" value="1"/>
</dbReference>
<dbReference type="GeneID" id="35295050"/>
<dbReference type="Proteomes" id="UP000194154">
    <property type="component" value="Chromosome"/>
</dbReference>
<gene>
    <name evidence="6" type="primary">rlmI</name>
    <name evidence="6" type="ORF">MCCS_09180</name>
</gene>
<proteinExistence type="predicted"/>
<dbReference type="EC" id="2.1.1.191" evidence="6"/>
<dbReference type="InterPro" id="IPR019614">
    <property type="entry name" value="SAM-dep_methyl-trfase"/>
</dbReference>
<dbReference type="InterPro" id="IPR041532">
    <property type="entry name" value="RlmI-like_PUA"/>
</dbReference>
<dbReference type="InterPro" id="IPR029063">
    <property type="entry name" value="SAM-dependent_MTases_sf"/>
</dbReference>
<dbReference type="InterPro" id="IPR015947">
    <property type="entry name" value="PUA-like_sf"/>
</dbReference>
<dbReference type="PANTHER" id="PTHR43042:SF3">
    <property type="entry name" value="RIBOSOMAL RNA LARGE SUBUNIT METHYLTRANSFERASE YWBD-RELATED"/>
    <property type="match status" value="1"/>
</dbReference>
<protein>
    <submittedName>
        <fullName evidence="6">Ribosomal RNA large subunit methyltransferase I</fullName>
        <ecNumber evidence="6">2.1.1.191</ecNumber>
    </submittedName>
</protein>
<dbReference type="SUPFAM" id="SSF88697">
    <property type="entry name" value="PUA domain-like"/>
    <property type="match status" value="1"/>
</dbReference>
<dbReference type="GO" id="GO:0032259">
    <property type="term" value="P:methylation"/>
    <property type="evidence" value="ECO:0007669"/>
    <property type="project" value="UniProtKB-KW"/>
</dbReference>
<evidence type="ECO:0000256" key="2">
    <source>
        <dbReference type="ARBA" id="ARBA00022679"/>
    </source>
</evidence>
<accession>A0A1W7AA96</accession>
<keyword evidence="7" id="KW-1185">Reference proteome</keyword>
<evidence type="ECO:0000256" key="3">
    <source>
        <dbReference type="ARBA" id="ARBA00022691"/>
    </source>
</evidence>
<evidence type="ECO:0000313" key="7">
    <source>
        <dbReference type="Proteomes" id="UP000194154"/>
    </source>
</evidence>
<dbReference type="AlphaFoldDB" id="A0A1W7AA96"/>
<dbReference type="KEGG" id="mcak:MCCS_09180"/>
<dbReference type="Pfam" id="PF17785">
    <property type="entry name" value="PUA_3"/>
    <property type="match status" value="1"/>
</dbReference>
<dbReference type="CDD" id="cd02440">
    <property type="entry name" value="AdoMet_MTases"/>
    <property type="match status" value="1"/>
</dbReference>
<dbReference type="STRING" id="1855823.MCCS_09180"/>
<evidence type="ECO:0000256" key="1">
    <source>
        <dbReference type="ARBA" id="ARBA00022603"/>
    </source>
</evidence>
<dbReference type="RefSeq" id="WP_086042226.1">
    <property type="nucleotide sequence ID" value="NZ_CBCRZA010000006.1"/>
</dbReference>